<gene>
    <name evidence="1" type="ORF">ACHHYP_20554</name>
</gene>
<reference evidence="1 2" key="1">
    <citation type="journal article" date="2014" name="Genome Biol. Evol.">
        <title>The secreted proteins of Achlya hypogyna and Thraustotheca clavata identify the ancestral oomycete secretome and reveal gene acquisitions by horizontal gene transfer.</title>
        <authorList>
            <person name="Misner I."/>
            <person name="Blouin N."/>
            <person name="Leonard G."/>
            <person name="Richards T.A."/>
            <person name="Lane C.E."/>
        </authorList>
    </citation>
    <scope>NUCLEOTIDE SEQUENCE [LARGE SCALE GENOMIC DNA]</scope>
    <source>
        <strain evidence="1 2">ATCC 48635</strain>
    </source>
</reference>
<proteinExistence type="predicted"/>
<organism evidence="1 2">
    <name type="scientific">Achlya hypogyna</name>
    <name type="common">Oomycete</name>
    <name type="synonym">Protoachlya hypogyna</name>
    <dbReference type="NCBI Taxonomy" id="1202772"/>
    <lineage>
        <taxon>Eukaryota</taxon>
        <taxon>Sar</taxon>
        <taxon>Stramenopiles</taxon>
        <taxon>Oomycota</taxon>
        <taxon>Saprolegniomycetes</taxon>
        <taxon>Saprolegniales</taxon>
        <taxon>Achlyaceae</taxon>
        <taxon>Achlya</taxon>
    </lineage>
</organism>
<dbReference type="EMBL" id="JNBR01001620">
    <property type="protein sequence ID" value="OQR85699.1"/>
    <property type="molecule type" value="Genomic_DNA"/>
</dbReference>
<dbReference type="AlphaFoldDB" id="A0A1V9YJ02"/>
<name>A0A1V9YJ02_ACHHY</name>
<keyword evidence="2" id="KW-1185">Reference proteome</keyword>
<comment type="caution">
    <text evidence="1">The sequence shown here is derived from an EMBL/GenBank/DDBJ whole genome shotgun (WGS) entry which is preliminary data.</text>
</comment>
<evidence type="ECO:0000313" key="1">
    <source>
        <dbReference type="EMBL" id="OQR85699.1"/>
    </source>
</evidence>
<accession>A0A1V9YJ02</accession>
<evidence type="ECO:0000313" key="2">
    <source>
        <dbReference type="Proteomes" id="UP000243579"/>
    </source>
</evidence>
<dbReference type="OrthoDB" id="183542at2759"/>
<dbReference type="Proteomes" id="UP000243579">
    <property type="component" value="Unassembled WGS sequence"/>
</dbReference>
<protein>
    <submittedName>
        <fullName evidence="1">Uncharacterized protein</fullName>
    </submittedName>
</protein>
<sequence>MSVPNGSVRRFAAEQNVPRRTFGWWLERADEYLSASFSRNQKHLSNREKDVVFPFGAGLLTFMMDVRREEEILTTAKMATWISTYHSEWLETYVSNSNAKYDDYNLSEILNVDETAIYYDMPPRRTWAEVGESSKVNEAQKHSDRITAVLTIRADGIV</sequence>